<reference evidence="1 2" key="1">
    <citation type="journal article" date="2024" name="Proc. Natl. Acad. Sci. U.S.A.">
        <title>The genetic regulatory architecture and epigenomic basis for age-related changes in rattlesnake venom.</title>
        <authorList>
            <person name="Hogan M.P."/>
            <person name="Holding M.L."/>
            <person name="Nystrom G.S."/>
            <person name="Colston T.J."/>
            <person name="Bartlett D.A."/>
            <person name="Mason A.J."/>
            <person name="Ellsworth S.A."/>
            <person name="Rautsaw R.M."/>
            <person name="Lawrence K.C."/>
            <person name="Strickland J.L."/>
            <person name="He B."/>
            <person name="Fraser P."/>
            <person name="Margres M.J."/>
            <person name="Gilbert D.M."/>
            <person name="Gibbs H.L."/>
            <person name="Parkinson C.L."/>
            <person name="Rokyta D.R."/>
        </authorList>
    </citation>
    <scope>NUCLEOTIDE SEQUENCE [LARGE SCALE GENOMIC DNA]</scope>
    <source>
        <strain evidence="1">DRR0105</strain>
    </source>
</reference>
<sequence length="38" mass="4492">MLLNQLQFLLKMPGMGNPVKFQVGHLSWVRLWGWTMHP</sequence>
<comment type="caution">
    <text evidence="1">The sequence shown here is derived from an EMBL/GenBank/DDBJ whole genome shotgun (WGS) entry which is preliminary data.</text>
</comment>
<evidence type="ECO:0000313" key="2">
    <source>
        <dbReference type="Proteomes" id="UP001474421"/>
    </source>
</evidence>
<dbReference type="EMBL" id="JAOTOJ010000005">
    <property type="protein sequence ID" value="KAK9400499.1"/>
    <property type="molecule type" value="Genomic_DNA"/>
</dbReference>
<name>A0AAW1BE63_CROAD</name>
<proteinExistence type="predicted"/>
<keyword evidence="2" id="KW-1185">Reference proteome</keyword>
<evidence type="ECO:0000313" key="1">
    <source>
        <dbReference type="EMBL" id="KAK9400499.1"/>
    </source>
</evidence>
<feature type="non-terminal residue" evidence="1">
    <location>
        <position position="38"/>
    </location>
</feature>
<dbReference type="AlphaFoldDB" id="A0AAW1BE63"/>
<gene>
    <name evidence="1" type="ORF">NXF25_011213</name>
</gene>
<accession>A0AAW1BE63</accession>
<protein>
    <submittedName>
        <fullName evidence="1">Uncharacterized protein</fullName>
    </submittedName>
</protein>
<dbReference type="Proteomes" id="UP001474421">
    <property type="component" value="Unassembled WGS sequence"/>
</dbReference>
<organism evidence="1 2">
    <name type="scientific">Crotalus adamanteus</name>
    <name type="common">Eastern diamondback rattlesnake</name>
    <dbReference type="NCBI Taxonomy" id="8729"/>
    <lineage>
        <taxon>Eukaryota</taxon>
        <taxon>Metazoa</taxon>
        <taxon>Chordata</taxon>
        <taxon>Craniata</taxon>
        <taxon>Vertebrata</taxon>
        <taxon>Euteleostomi</taxon>
        <taxon>Lepidosauria</taxon>
        <taxon>Squamata</taxon>
        <taxon>Bifurcata</taxon>
        <taxon>Unidentata</taxon>
        <taxon>Episquamata</taxon>
        <taxon>Toxicofera</taxon>
        <taxon>Serpentes</taxon>
        <taxon>Colubroidea</taxon>
        <taxon>Viperidae</taxon>
        <taxon>Crotalinae</taxon>
        <taxon>Crotalus</taxon>
    </lineage>
</organism>